<dbReference type="InterPro" id="IPR050559">
    <property type="entry name" value="P-Pant_transferase_sf"/>
</dbReference>
<keyword evidence="2 4" id="KW-0808">Transferase</keyword>
<proteinExistence type="inferred from homology"/>
<evidence type="ECO:0000259" key="3">
    <source>
        <dbReference type="Pfam" id="PF01648"/>
    </source>
</evidence>
<gene>
    <name evidence="4" type="ORF">JAY77_09380</name>
</gene>
<evidence type="ECO:0000256" key="2">
    <source>
        <dbReference type="ARBA" id="ARBA00022679"/>
    </source>
</evidence>
<evidence type="ECO:0000256" key="1">
    <source>
        <dbReference type="ARBA" id="ARBA00010990"/>
    </source>
</evidence>
<dbReference type="InterPro" id="IPR037143">
    <property type="entry name" value="4-PPantetheinyl_Trfase_dom_sf"/>
</dbReference>
<dbReference type="GO" id="GO:0019878">
    <property type="term" value="P:lysine biosynthetic process via aminoadipic acid"/>
    <property type="evidence" value="ECO:0007669"/>
    <property type="project" value="TreeGrafter"/>
</dbReference>
<dbReference type="SUPFAM" id="SSF56214">
    <property type="entry name" value="4'-phosphopantetheinyl transferase"/>
    <property type="match status" value="2"/>
</dbReference>
<name>A0A9E4TT42_9GAMM</name>
<dbReference type="PANTHER" id="PTHR12215">
    <property type="entry name" value="PHOSPHOPANTETHEINE TRANSFERASE"/>
    <property type="match status" value="1"/>
</dbReference>
<dbReference type="Pfam" id="PF01648">
    <property type="entry name" value="ACPS"/>
    <property type="match status" value="1"/>
</dbReference>
<dbReference type="GO" id="GO:0000287">
    <property type="term" value="F:magnesium ion binding"/>
    <property type="evidence" value="ECO:0007669"/>
    <property type="project" value="InterPro"/>
</dbReference>
<dbReference type="GO" id="GO:0008897">
    <property type="term" value="F:holo-[acyl-carrier-protein] synthase activity"/>
    <property type="evidence" value="ECO:0007669"/>
    <property type="project" value="InterPro"/>
</dbReference>
<feature type="domain" description="4'-phosphopantetheinyl transferase" evidence="3">
    <location>
        <begin position="112"/>
        <end position="215"/>
    </location>
</feature>
<accession>A0A9E4TT42</accession>
<dbReference type="AlphaFoldDB" id="A0A9E4TT42"/>
<dbReference type="InterPro" id="IPR008278">
    <property type="entry name" value="4-PPantetheinyl_Trfase_dom"/>
</dbReference>
<dbReference type="GO" id="GO:0005829">
    <property type="term" value="C:cytosol"/>
    <property type="evidence" value="ECO:0007669"/>
    <property type="project" value="TreeGrafter"/>
</dbReference>
<comment type="caution">
    <text evidence="4">The sequence shown here is derived from an EMBL/GenBank/DDBJ whole genome shotgun (WGS) entry which is preliminary data.</text>
</comment>
<dbReference type="Proteomes" id="UP000886674">
    <property type="component" value="Unassembled WGS sequence"/>
</dbReference>
<protein>
    <submittedName>
        <fullName evidence="4">4'-phosphopantetheinyl transferase superfamily protein</fullName>
    </submittedName>
</protein>
<dbReference type="EMBL" id="JAEPCR010000043">
    <property type="protein sequence ID" value="MCG7978341.1"/>
    <property type="molecule type" value="Genomic_DNA"/>
</dbReference>
<reference evidence="4" key="1">
    <citation type="journal article" date="2021" name="Proc. Natl. Acad. Sci. U.S.A.">
        <title>Global biogeography of chemosynthetic symbionts reveals both localized and globally distributed symbiont groups. .</title>
        <authorList>
            <person name="Osvatic J.T."/>
            <person name="Wilkins L.G.E."/>
            <person name="Leibrecht L."/>
            <person name="Leray M."/>
            <person name="Zauner S."/>
            <person name="Polzin J."/>
            <person name="Camacho Y."/>
            <person name="Gros O."/>
            <person name="van Gils J.A."/>
            <person name="Eisen J.A."/>
            <person name="Petersen J.M."/>
            <person name="Yuen B."/>
        </authorList>
    </citation>
    <scope>NUCLEOTIDE SEQUENCE</scope>
    <source>
        <strain evidence="4">MAGclacostrist055</strain>
    </source>
</reference>
<sequence length="238" mass="27057">MKYTNKSADIPRIDVHLYNFQDLFSHELALSNLLTVKELSETRRMHFLHDRLCRRLSQAMKRLLLGDYLDIAPDKVSFALGPWGKPTVDTHTIFFNVSHTRMQLAIAIANCPIGIDIEMGHSKLKIDALMRSILHADEVESIAGLPIDAMRYKFMRLWTEREAFLKGIGRGLSLPLTDFRFKSVSACVKGVYKTKDNSKVGWFTHYLGQFGEHCASLACETDLCNIQLHTDIDLVISS</sequence>
<organism evidence="4 5">
    <name type="scientific">Candidatus Thiodiazotropha taylori</name>
    <dbReference type="NCBI Taxonomy" id="2792791"/>
    <lineage>
        <taxon>Bacteria</taxon>
        <taxon>Pseudomonadati</taxon>
        <taxon>Pseudomonadota</taxon>
        <taxon>Gammaproteobacteria</taxon>
        <taxon>Chromatiales</taxon>
        <taxon>Sedimenticolaceae</taxon>
        <taxon>Candidatus Thiodiazotropha</taxon>
    </lineage>
</organism>
<dbReference type="PANTHER" id="PTHR12215:SF10">
    <property type="entry name" value="L-AMINOADIPATE-SEMIALDEHYDE DEHYDROGENASE-PHOSPHOPANTETHEINYL TRANSFERASE"/>
    <property type="match status" value="1"/>
</dbReference>
<dbReference type="Gene3D" id="3.90.470.20">
    <property type="entry name" value="4'-phosphopantetheinyl transferase domain"/>
    <property type="match status" value="2"/>
</dbReference>
<evidence type="ECO:0000313" key="4">
    <source>
        <dbReference type="EMBL" id="MCG7978341.1"/>
    </source>
</evidence>
<comment type="similarity">
    <text evidence="1">Belongs to the P-Pant transferase superfamily. Gsp/Sfp/HetI/AcpT family.</text>
</comment>
<evidence type="ECO:0000313" key="5">
    <source>
        <dbReference type="Proteomes" id="UP000886674"/>
    </source>
</evidence>